<dbReference type="EMBL" id="CP026095">
    <property type="protein sequence ID" value="AZV43056.1"/>
    <property type="molecule type" value="Genomic_DNA"/>
</dbReference>
<dbReference type="AlphaFoldDB" id="A0A3Q9RN99"/>
<sequence>MGNGVKILEDVGIGVIIGVKPEEPIDSFIIGTKSNMKNYSLENT</sequence>
<gene>
    <name evidence="1" type="ORF">BAOM_2447</name>
</gene>
<organism evidence="1 2">
    <name type="scientific">Peribacillus asahii</name>
    <dbReference type="NCBI Taxonomy" id="228899"/>
    <lineage>
        <taxon>Bacteria</taxon>
        <taxon>Bacillati</taxon>
        <taxon>Bacillota</taxon>
        <taxon>Bacilli</taxon>
        <taxon>Bacillales</taxon>
        <taxon>Bacillaceae</taxon>
        <taxon>Peribacillus</taxon>
    </lineage>
</organism>
<dbReference type="Proteomes" id="UP000283095">
    <property type="component" value="Chromosome"/>
</dbReference>
<protein>
    <submittedName>
        <fullName evidence="1">Uncharacterized protein</fullName>
    </submittedName>
</protein>
<proteinExistence type="predicted"/>
<accession>A0A3Q9RN99</accession>
<dbReference type="KEGG" id="pasa:BAOM_2447"/>
<evidence type="ECO:0000313" key="2">
    <source>
        <dbReference type="Proteomes" id="UP000283095"/>
    </source>
</evidence>
<name>A0A3Q9RN99_9BACI</name>
<reference evidence="1 2" key="1">
    <citation type="submission" date="2018-01" db="EMBL/GenBank/DDBJ databases">
        <title>Bacillus asahii Genome sequencing and assembly.</title>
        <authorList>
            <person name="Jiang H."/>
            <person name="Feng Y."/>
            <person name="Zhao F."/>
            <person name="Lin X."/>
        </authorList>
    </citation>
    <scope>NUCLEOTIDE SEQUENCE [LARGE SCALE GENOMIC DNA]</scope>
    <source>
        <strain evidence="1 2">OM18</strain>
    </source>
</reference>
<evidence type="ECO:0000313" key="1">
    <source>
        <dbReference type="EMBL" id="AZV43056.1"/>
    </source>
</evidence>